<dbReference type="PATRIC" id="fig|552518.3.peg.4421"/>
<dbReference type="EMBL" id="LAJY01000806">
    <property type="protein sequence ID" value="KJV07610.1"/>
    <property type="molecule type" value="Genomic_DNA"/>
</dbReference>
<comment type="caution">
    <text evidence="2">The sequence shown here is derived from an EMBL/GenBank/DDBJ whole genome shotgun (WGS) entry which is preliminary data.</text>
</comment>
<gene>
    <name evidence="2" type="ORF">VZ95_19890</name>
</gene>
<accession>A0A0F3ILJ5</accession>
<dbReference type="AlphaFoldDB" id="A0A0F3ILJ5"/>
<sequence>MTSIKIHHANDGTIEYQKDNQTISIDKGSELKLIRNDDASILANLKIAQAKFGASFVINIKNKEKYNTYIDIAAKNGIYINTLSTADQLKWKQTREAEFAKYRTKIPSANIKSDNENHHRRNRNANQSLKTTLKPQESNYDRTPEPVAKPNVQPMRVFKNRNQSR</sequence>
<reference evidence="2 3" key="1">
    <citation type="submission" date="2015-03" db="EMBL/GenBank/DDBJ databases">
        <title>Draft genome sequence of Elstera litoralis.</title>
        <authorList>
            <person name="Rahalkar M.C."/>
            <person name="Dhakephalkar P.K."/>
            <person name="Pore S.D."/>
            <person name="Arora P."/>
            <person name="Kapse N.G."/>
            <person name="Pandit P.S."/>
        </authorList>
    </citation>
    <scope>NUCLEOTIDE SEQUENCE [LARGE SCALE GENOMIC DNA]</scope>
    <source>
        <strain evidence="2 3">Dia-1</strain>
    </source>
</reference>
<evidence type="ECO:0000313" key="3">
    <source>
        <dbReference type="Proteomes" id="UP000033774"/>
    </source>
</evidence>
<organism evidence="2 3">
    <name type="scientific">Elstera litoralis</name>
    <dbReference type="NCBI Taxonomy" id="552518"/>
    <lineage>
        <taxon>Bacteria</taxon>
        <taxon>Pseudomonadati</taxon>
        <taxon>Pseudomonadota</taxon>
        <taxon>Alphaproteobacteria</taxon>
        <taxon>Rhodospirillales</taxon>
        <taxon>Rhodospirillaceae</taxon>
        <taxon>Elstera</taxon>
    </lineage>
</organism>
<evidence type="ECO:0000313" key="2">
    <source>
        <dbReference type="EMBL" id="KJV07610.1"/>
    </source>
</evidence>
<dbReference type="Proteomes" id="UP000033774">
    <property type="component" value="Unassembled WGS sequence"/>
</dbReference>
<feature type="region of interest" description="Disordered" evidence="1">
    <location>
        <begin position="109"/>
        <end position="165"/>
    </location>
</feature>
<evidence type="ECO:0000256" key="1">
    <source>
        <dbReference type="SAM" id="MobiDB-lite"/>
    </source>
</evidence>
<evidence type="ECO:0008006" key="4">
    <source>
        <dbReference type="Google" id="ProtNLM"/>
    </source>
</evidence>
<keyword evidence="3" id="KW-1185">Reference proteome</keyword>
<protein>
    <recommendedName>
        <fullName evidence="4">Large polyvalent protein-associated domain-containing protein</fullName>
    </recommendedName>
</protein>
<name>A0A0F3ILJ5_9PROT</name>
<proteinExistence type="predicted"/>
<feature type="compositionally biased region" description="Polar residues" evidence="1">
    <location>
        <begin position="125"/>
        <end position="138"/>
    </location>
</feature>